<name>A0A2P5IAD8_DIAHE</name>
<dbReference type="OrthoDB" id="2687876at2759"/>
<evidence type="ECO:0000313" key="1">
    <source>
        <dbReference type="EMBL" id="POS79464.1"/>
    </source>
</evidence>
<dbReference type="AlphaFoldDB" id="A0A2P5IAD8"/>
<dbReference type="InterPro" id="IPR011009">
    <property type="entry name" value="Kinase-like_dom_sf"/>
</dbReference>
<organism evidence="1 2">
    <name type="scientific">Diaporthe helianthi</name>
    <dbReference type="NCBI Taxonomy" id="158607"/>
    <lineage>
        <taxon>Eukaryota</taxon>
        <taxon>Fungi</taxon>
        <taxon>Dikarya</taxon>
        <taxon>Ascomycota</taxon>
        <taxon>Pezizomycotina</taxon>
        <taxon>Sordariomycetes</taxon>
        <taxon>Sordariomycetidae</taxon>
        <taxon>Diaporthales</taxon>
        <taxon>Diaporthaceae</taxon>
        <taxon>Diaporthe</taxon>
    </lineage>
</organism>
<evidence type="ECO:0000313" key="2">
    <source>
        <dbReference type="Proteomes" id="UP000094444"/>
    </source>
</evidence>
<dbReference type="SUPFAM" id="SSF56112">
    <property type="entry name" value="Protein kinase-like (PK-like)"/>
    <property type="match status" value="1"/>
</dbReference>
<sequence>MEAESTDDSYFRIRCGGKVKYVIVAPGTLDSEDLWLPLYSLPPLPYDEDGWNVAHVSRAEGSQKLHSSLELRPLPGVTEIWHPQKIDVLSLERVEILTIATFECIWKEEPTPSGRAYIAKIARFEWEIPRIERETHAYRLLQDTHIAPKFLGHIHEQGRVIGFLLEKVDGRYAGTDDLPRCTEVLTSLHKLGLLHGDVNRHNFLIGDGWTKMIDFETCRESQDRGLKQSELLSLPAELKDESGRGAGFIAVDQED</sequence>
<dbReference type="Proteomes" id="UP000094444">
    <property type="component" value="Unassembled WGS sequence"/>
</dbReference>
<proteinExistence type="predicted"/>
<dbReference type="InParanoid" id="A0A2P5IAD8"/>
<accession>A0A2P5IAD8</accession>
<reference evidence="1" key="1">
    <citation type="submission" date="2017-09" db="EMBL/GenBank/DDBJ databases">
        <title>Polyketide synthases of a Diaporthe helianthi virulent isolate.</title>
        <authorList>
            <person name="Baroncelli R."/>
        </authorList>
    </citation>
    <scope>NUCLEOTIDE SEQUENCE [LARGE SCALE GENOMIC DNA]</scope>
    <source>
        <strain evidence="1">7/96</strain>
    </source>
</reference>
<comment type="caution">
    <text evidence="1">The sequence shown here is derived from an EMBL/GenBank/DDBJ whole genome shotgun (WGS) entry which is preliminary data.</text>
</comment>
<keyword evidence="2" id="KW-1185">Reference proteome</keyword>
<dbReference type="EMBL" id="MAVT02000112">
    <property type="protein sequence ID" value="POS79464.1"/>
    <property type="molecule type" value="Genomic_DNA"/>
</dbReference>
<dbReference type="STRING" id="158607.A0A2P5IAD8"/>
<dbReference type="Gene3D" id="1.10.510.10">
    <property type="entry name" value="Transferase(Phosphotransferase) domain 1"/>
    <property type="match status" value="1"/>
</dbReference>
<protein>
    <submittedName>
        <fullName evidence="1">Alpha-galactosidase A</fullName>
    </submittedName>
</protein>
<gene>
    <name evidence="1" type="ORF">DHEL01_v202143</name>
</gene>